<dbReference type="EMBL" id="NBIV01000247">
    <property type="protein sequence ID" value="PXF41005.1"/>
    <property type="molecule type" value="Genomic_DNA"/>
</dbReference>
<proteinExistence type="predicted"/>
<name>A0A2V3IFY6_9FLOR</name>
<comment type="caution">
    <text evidence="2">The sequence shown here is derived from an EMBL/GenBank/DDBJ whole genome shotgun (WGS) entry which is preliminary data.</text>
</comment>
<evidence type="ECO:0000256" key="1">
    <source>
        <dbReference type="SAM" id="MobiDB-lite"/>
    </source>
</evidence>
<reference evidence="2 3" key="1">
    <citation type="journal article" date="2018" name="Mol. Biol. Evol.">
        <title>Analysis of the draft genome of the red seaweed Gracilariopsis chorda provides insights into genome size evolution in Rhodophyta.</title>
        <authorList>
            <person name="Lee J."/>
            <person name="Yang E.C."/>
            <person name="Graf L."/>
            <person name="Yang J.H."/>
            <person name="Qiu H."/>
            <person name="Zel Zion U."/>
            <person name="Chan C.X."/>
            <person name="Stephens T.G."/>
            <person name="Weber A.P.M."/>
            <person name="Boo G.H."/>
            <person name="Boo S.M."/>
            <person name="Kim K.M."/>
            <person name="Shin Y."/>
            <person name="Jung M."/>
            <person name="Lee S.J."/>
            <person name="Yim H.S."/>
            <person name="Lee J.H."/>
            <person name="Bhattacharya D."/>
            <person name="Yoon H.S."/>
        </authorList>
    </citation>
    <scope>NUCLEOTIDE SEQUENCE [LARGE SCALE GENOMIC DNA]</scope>
    <source>
        <strain evidence="2 3">SKKU-2015</strain>
        <tissue evidence="2">Whole body</tissue>
    </source>
</reference>
<feature type="region of interest" description="Disordered" evidence="1">
    <location>
        <begin position="42"/>
        <end position="97"/>
    </location>
</feature>
<feature type="compositionally biased region" description="Basic and acidic residues" evidence="1">
    <location>
        <begin position="86"/>
        <end position="97"/>
    </location>
</feature>
<dbReference type="AlphaFoldDB" id="A0A2V3IFY6"/>
<accession>A0A2V3IFY6</accession>
<gene>
    <name evidence="2" type="ORF">BWQ96_09300</name>
</gene>
<protein>
    <submittedName>
        <fullName evidence="2">Uncharacterized protein</fullName>
    </submittedName>
</protein>
<feature type="compositionally biased region" description="Basic and acidic residues" evidence="1">
    <location>
        <begin position="43"/>
        <end position="57"/>
    </location>
</feature>
<organism evidence="2 3">
    <name type="scientific">Gracilariopsis chorda</name>
    <dbReference type="NCBI Taxonomy" id="448386"/>
    <lineage>
        <taxon>Eukaryota</taxon>
        <taxon>Rhodophyta</taxon>
        <taxon>Florideophyceae</taxon>
        <taxon>Rhodymeniophycidae</taxon>
        <taxon>Gracilariales</taxon>
        <taxon>Gracilariaceae</taxon>
        <taxon>Gracilariopsis</taxon>
    </lineage>
</organism>
<sequence>MKLLPEECRTSLKKIRYSLLRRSDFLPPVRVKKLHKLGYASECVDHGQDQQENRLTDDDTWSTAEEGKYAGESEVDIGEDSAAGDGQHKEMDRDRESGINEFQYVAKTLIEVNINDTTALLIKGQNAKNIKRRGTEKD</sequence>
<evidence type="ECO:0000313" key="3">
    <source>
        <dbReference type="Proteomes" id="UP000247409"/>
    </source>
</evidence>
<dbReference type="Proteomes" id="UP000247409">
    <property type="component" value="Unassembled WGS sequence"/>
</dbReference>
<evidence type="ECO:0000313" key="2">
    <source>
        <dbReference type="EMBL" id="PXF41005.1"/>
    </source>
</evidence>
<keyword evidence="3" id="KW-1185">Reference proteome</keyword>